<dbReference type="InterPro" id="IPR023213">
    <property type="entry name" value="CAT-like_dom_sf"/>
</dbReference>
<dbReference type="Gene3D" id="3.30.559.30">
    <property type="entry name" value="Nonribosomal peptide synthetase, condensation domain"/>
    <property type="match status" value="1"/>
</dbReference>
<dbReference type="Pfam" id="PF22621">
    <property type="entry name" value="CurL-like_PKS_C"/>
    <property type="match status" value="1"/>
</dbReference>
<dbReference type="InterPro" id="IPR014031">
    <property type="entry name" value="Ketoacyl_synth_C"/>
</dbReference>
<dbReference type="InterPro" id="IPR020806">
    <property type="entry name" value="PKS_PP-bd"/>
</dbReference>
<keyword evidence="3" id="KW-0597">Phosphoprotein</keyword>
<dbReference type="PROSITE" id="PS52004">
    <property type="entry name" value="KS3_2"/>
    <property type="match status" value="1"/>
</dbReference>
<dbReference type="Pfam" id="PF00668">
    <property type="entry name" value="Condensation"/>
    <property type="match status" value="1"/>
</dbReference>
<evidence type="ECO:0000259" key="6">
    <source>
        <dbReference type="PROSITE" id="PS52004"/>
    </source>
</evidence>
<comment type="cofactor">
    <cofactor evidence="1">
        <name>pantetheine 4'-phosphate</name>
        <dbReference type="ChEBI" id="CHEBI:47942"/>
    </cofactor>
</comment>
<dbReference type="PROSITE" id="PS00606">
    <property type="entry name" value="KS3_1"/>
    <property type="match status" value="1"/>
</dbReference>
<dbReference type="PANTHER" id="PTHR43775:SF37">
    <property type="entry name" value="SI:DKEY-61P9.11"/>
    <property type="match status" value="1"/>
</dbReference>
<organism evidence="7 8">
    <name type="scientific">Paenibacillus aurantiacus</name>
    <dbReference type="NCBI Taxonomy" id="1936118"/>
    <lineage>
        <taxon>Bacteria</taxon>
        <taxon>Bacillati</taxon>
        <taxon>Bacillota</taxon>
        <taxon>Bacilli</taxon>
        <taxon>Bacillales</taxon>
        <taxon>Paenibacillaceae</taxon>
        <taxon>Paenibacillus</taxon>
    </lineage>
</organism>
<comment type="caution">
    <text evidence="7">The sequence shown here is derived from an EMBL/GenBank/DDBJ whole genome shotgun (WGS) entry which is preliminary data.</text>
</comment>
<evidence type="ECO:0000256" key="3">
    <source>
        <dbReference type="ARBA" id="ARBA00022553"/>
    </source>
</evidence>
<dbReference type="Pfam" id="PF02801">
    <property type="entry name" value="Ketoacyl-synt_C"/>
    <property type="match status" value="1"/>
</dbReference>
<dbReference type="RefSeq" id="WP_377493721.1">
    <property type="nucleotide sequence ID" value="NZ_JBHMDO010000018.1"/>
</dbReference>
<evidence type="ECO:0000256" key="4">
    <source>
        <dbReference type="ARBA" id="ARBA00022679"/>
    </source>
</evidence>
<dbReference type="InterPro" id="IPR020841">
    <property type="entry name" value="PKS_Beta-ketoAc_synthase_dom"/>
</dbReference>
<dbReference type="EMBL" id="JBHMDO010000018">
    <property type="protein sequence ID" value="MFB9326425.1"/>
    <property type="molecule type" value="Genomic_DNA"/>
</dbReference>
<dbReference type="Gene3D" id="1.10.1200.10">
    <property type="entry name" value="ACP-like"/>
    <property type="match status" value="1"/>
</dbReference>
<dbReference type="Gene3D" id="3.40.47.10">
    <property type="match status" value="1"/>
</dbReference>
<dbReference type="PROSITE" id="PS50075">
    <property type="entry name" value="CARRIER"/>
    <property type="match status" value="1"/>
</dbReference>
<dbReference type="InterPro" id="IPR036736">
    <property type="entry name" value="ACP-like_sf"/>
</dbReference>
<evidence type="ECO:0000259" key="5">
    <source>
        <dbReference type="PROSITE" id="PS50075"/>
    </source>
</evidence>
<proteinExistence type="predicted"/>
<feature type="domain" description="Ketosynthase family 3 (KS3)" evidence="6">
    <location>
        <begin position="29"/>
        <end position="455"/>
    </location>
</feature>
<dbReference type="InterPro" id="IPR018201">
    <property type="entry name" value="Ketoacyl_synth_AS"/>
</dbReference>
<dbReference type="InterPro" id="IPR014030">
    <property type="entry name" value="Ketoacyl_synth_N"/>
</dbReference>
<keyword evidence="2" id="KW-0596">Phosphopantetheine</keyword>
<dbReference type="SMART" id="SM00825">
    <property type="entry name" value="PKS_KS"/>
    <property type="match status" value="1"/>
</dbReference>
<dbReference type="Gene3D" id="3.30.559.10">
    <property type="entry name" value="Chloramphenicol acetyltransferase-like domain"/>
    <property type="match status" value="1"/>
</dbReference>
<dbReference type="InterPro" id="IPR001242">
    <property type="entry name" value="Condensation_dom"/>
</dbReference>
<dbReference type="SMART" id="SM00823">
    <property type="entry name" value="PKS_PP"/>
    <property type="match status" value="1"/>
</dbReference>
<evidence type="ECO:0000313" key="8">
    <source>
        <dbReference type="Proteomes" id="UP001589747"/>
    </source>
</evidence>
<dbReference type="InterPro" id="IPR009081">
    <property type="entry name" value="PP-bd_ACP"/>
</dbReference>
<dbReference type="InterPro" id="IPR016039">
    <property type="entry name" value="Thiolase-like"/>
</dbReference>
<dbReference type="InterPro" id="IPR050091">
    <property type="entry name" value="PKS_NRPS_Biosynth_Enz"/>
</dbReference>
<dbReference type="Gene3D" id="1.10.1240.100">
    <property type="match status" value="1"/>
</dbReference>
<reference evidence="7 8" key="1">
    <citation type="submission" date="2024-09" db="EMBL/GenBank/DDBJ databases">
        <authorList>
            <person name="Sun Q."/>
            <person name="Mori K."/>
        </authorList>
    </citation>
    <scope>NUCLEOTIDE SEQUENCE [LARGE SCALE GENOMIC DNA]</scope>
    <source>
        <strain evidence="7 8">TISTR 2452</strain>
    </source>
</reference>
<dbReference type="CDD" id="cd00833">
    <property type="entry name" value="PKS"/>
    <property type="match status" value="1"/>
</dbReference>
<evidence type="ECO:0000256" key="2">
    <source>
        <dbReference type="ARBA" id="ARBA00022450"/>
    </source>
</evidence>
<dbReference type="PROSITE" id="PS00012">
    <property type="entry name" value="PHOSPHOPANTETHEINE"/>
    <property type="match status" value="1"/>
</dbReference>
<dbReference type="PANTHER" id="PTHR43775">
    <property type="entry name" value="FATTY ACID SYNTHASE"/>
    <property type="match status" value="1"/>
</dbReference>
<keyword evidence="8" id="KW-1185">Reference proteome</keyword>
<sequence length="1198" mass="131011">MLDVTGFRFHADDDAEETETEESREEISPRDIAIIGIGVRMPDANDITQFWRNLREGKDSCAPFPAARAADAAAYMSAIGINPDNVDYFDGAYLNEIDKFDPGFFRMSPRDAALTSPAQRLFLQTAWSAIEDAGYGGGNLKGASTGVYIGCSADAIHDYKRLIEQEDPSGIPIAIPGNLTSVIASRISYVLDLKGPALSVDTACSSSLAAVHLACQAIRAGDCETAIAGSVKTLLLPADTGMRVGIESKDGRARTFDDASEGTGMGEGTAAVLLKPLARALADGDSVYAVVKGSAMNQDGSSAGITAPNAAAQEEALVQAWLSAGIDPATVSYIEAHGTGTKLGDPIEIEGISRAFRRFTDNAQFCAIGSVKTNIGHLDHAAGIAGLVKAALALHHKELPPSLHFNRPNRHIDFIESPVYVNDRLAPWPSGLTPRRCGVSAFGLSGTNCHVVLEEAPLMQDEPQAAGVDAEACLFVLSARSADSLARSAGAYAEFLAQPGHQELNLADICYTASTGRSHFEHRLAYVVSDTEELIRMLRQVAASRYVERGATGGSPDRVAPVEPARELIGQAAREGFAALGKERLERLGQLYEEGADIPWEQLYGSERRRRLHLPTYVFDNVRCWVETKRVPAPRESGGCSVSGEQHVEPKTIDAASDTRAIEETIAELWEGLLGVRPGETDDFFALGGHSLSAVQLAAQLGSAFGMDLQPAQVFTAPTVGALADEIRRHTLSLPDRIKPIEGSGPYPASSAQRRLFILSELHDDNIGYNMPALLEIEGEVEEARFIDALRTLFARHESLRTTFGWQDGEIVQRIHADAEPVFERLQIDESGIESAVRSFVRPFRLDRLPLLRIGMLTTPEGRRLLLFDMHHIISDGYSIGKLTGELATLYAGDDLPPLRIQYKDYAAWQSSRIESGALLAHERYWQSRFAHPAPRLRFPSDRLPHRQRLGSAEYEGRTVFFETDAALSKGLNALAAETGTTLFMVLLAVFGVLLAERSGQDDLIVGTAVAGRTRVELEPLIGMFVNTLPLRQRPSAGKTFRQFLAEVKADAREALAFQEYPFERLADTMSGDAGADNSPAILDVMYIHQNTTPPVLRFGDASLRPHPFDFGIAKFDMALQSWETREGLAFALEYRTSRFEHRDMTEWTEKYVRLLRHAVATDDFALEEMFTGAKARRRLEETDIRARKETVFAEFDF</sequence>
<name>A0ABV5KMH0_9BACL</name>
<evidence type="ECO:0000313" key="7">
    <source>
        <dbReference type="EMBL" id="MFB9326425.1"/>
    </source>
</evidence>
<dbReference type="InterPro" id="IPR006162">
    <property type="entry name" value="Ppantetheine_attach_site"/>
</dbReference>
<evidence type="ECO:0000256" key="1">
    <source>
        <dbReference type="ARBA" id="ARBA00001957"/>
    </source>
</evidence>
<gene>
    <name evidence="7" type="ORF">ACFFSY_10915</name>
</gene>
<dbReference type="CDD" id="cd19531">
    <property type="entry name" value="LCL_NRPS-like"/>
    <property type="match status" value="1"/>
</dbReference>
<dbReference type="Proteomes" id="UP001589747">
    <property type="component" value="Unassembled WGS sequence"/>
</dbReference>
<dbReference type="Pfam" id="PF00109">
    <property type="entry name" value="ketoacyl-synt"/>
    <property type="match status" value="1"/>
</dbReference>
<keyword evidence="4" id="KW-0808">Transferase</keyword>
<feature type="domain" description="Carrier" evidence="5">
    <location>
        <begin position="657"/>
        <end position="731"/>
    </location>
</feature>
<dbReference type="Pfam" id="PF00550">
    <property type="entry name" value="PP-binding"/>
    <property type="match status" value="1"/>
</dbReference>
<accession>A0ABV5KMH0</accession>
<dbReference type="SUPFAM" id="SSF47336">
    <property type="entry name" value="ACP-like"/>
    <property type="match status" value="1"/>
</dbReference>
<protein>
    <submittedName>
        <fullName evidence="7">Condensation domain-containing protein</fullName>
    </submittedName>
</protein>
<dbReference type="SUPFAM" id="SSF52777">
    <property type="entry name" value="CoA-dependent acyltransferases"/>
    <property type="match status" value="2"/>
</dbReference>
<dbReference type="SUPFAM" id="SSF53901">
    <property type="entry name" value="Thiolase-like"/>
    <property type="match status" value="1"/>
</dbReference>